<dbReference type="InParanoid" id="U5DNI6"/>
<keyword evidence="2" id="KW-1185">Reference proteome</keyword>
<evidence type="ECO:0000313" key="2">
    <source>
        <dbReference type="Proteomes" id="UP000016960"/>
    </source>
</evidence>
<protein>
    <submittedName>
        <fullName evidence="1">Uncharacterized protein</fullName>
    </submittedName>
</protein>
<dbReference type="RefSeq" id="WP_022607221.1">
    <property type="nucleotide sequence ID" value="NZ_ASSJ01000051.1"/>
</dbReference>
<dbReference type="Proteomes" id="UP000016960">
    <property type="component" value="Unassembled WGS sequence"/>
</dbReference>
<sequence length="178" mass="19775">MSNKKFLWIGLAVLTAIAIVGLSSLFARGDGQIAAGAEGRVDREEVAPGYDLYNYVRPALEGNPMPRRLPSFVPQVVDHNFVATQVAGTEPEADHYETEFDFSPNALARVRAPGGRFRGTSAIAPVISCPTQKDKPFTLTKVRVPRVRVIHQEMLSCHMASPAFSSRRCWLHTRRTRR</sequence>
<evidence type="ECO:0000313" key="1">
    <source>
        <dbReference type="EMBL" id="ERN41270.1"/>
    </source>
</evidence>
<name>U5DNI6_9CHRO</name>
<dbReference type="STRING" id="582515.KR51_00021600"/>
<dbReference type="AlphaFoldDB" id="U5DNI6"/>
<comment type="caution">
    <text evidence="1">The sequence shown here is derived from an EMBL/GenBank/DDBJ whole genome shotgun (WGS) entry which is preliminary data.</text>
</comment>
<proteinExistence type="predicted"/>
<organism evidence="1 2">
    <name type="scientific">Rubidibacter lacunae KORDI 51-2</name>
    <dbReference type="NCBI Taxonomy" id="582515"/>
    <lineage>
        <taxon>Bacteria</taxon>
        <taxon>Bacillati</taxon>
        <taxon>Cyanobacteriota</taxon>
        <taxon>Cyanophyceae</taxon>
        <taxon>Oscillatoriophycideae</taxon>
        <taxon>Chroococcales</taxon>
        <taxon>Aphanothecaceae</taxon>
        <taxon>Rubidibacter</taxon>
    </lineage>
</organism>
<gene>
    <name evidence="1" type="ORF">KR51_00021600</name>
</gene>
<accession>U5DNI6</accession>
<reference evidence="1 2" key="1">
    <citation type="submission" date="2013-05" db="EMBL/GenBank/DDBJ databases">
        <title>Draft genome sequence of Rubidibacter lacunae KORDI 51-2.</title>
        <authorList>
            <person name="Choi D.H."/>
            <person name="Noh J.H."/>
            <person name="Kwon K.-K."/>
            <person name="Lee J.-H."/>
            <person name="Ryu J.-Y."/>
        </authorList>
    </citation>
    <scope>NUCLEOTIDE SEQUENCE [LARGE SCALE GENOMIC DNA]</scope>
    <source>
        <strain evidence="1 2">KORDI 51-2</strain>
    </source>
</reference>
<dbReference type="EMBL" id="ASSJ01000051">
    <property type="protein sequence ID" value="ERN41270.1"/>
    <property type="molecule type" value="Genomic_DNA"/>
</dbReference>